<dbReference type="EMBL" id="VIBQ01000012">
    <property type="protein sequence ID" value="KAB8342749.1"/>
    <property type="molecule type" value="Genomic_DNA"/>
</dbReference>
<dbReference type="InterPro" id="IPR056024">
    <property type="entry name" value="DUF7605"/>
</dbReference>
<evidence type="ECO:0000259" key="3">
    <source>
        <dbReference type="Pfam" id="PF24564"/>
    </source>
</evidence>
<dbReference type="PANTHER" id="PTHR36681:SF3">
    <property type="entry name" value="NUCLEAR GTPASE, GERMINAL CENTER-ASSOCIATED, TANDEM DUPLICATE 3"/>
    <property type="match status" value="1"/>
</dbReference>
<name>A0A5N6KSD2_9ROSI</name>
<evidence type="ECO:0000313" key="5">
    <source>
        <dbReference type="Proteomes" id="UP000327013"/>
    </source>
</evidence>
<dbReference type="InterPro" id="IPR027417">
    <property type="entry name" value="P-loop_NTPase"/>
</dbReference>
<feature type="compositionally biased region" description="Acidic residues" evidence="2">
    <location>
        <begin position="22"/>
        <end position="32"/>
    </location>
</feature>
<reference evidence="4 5" key="1">
    <citation type="submission" date="2019-06" db="EMBL/GenBank/DDBJ databases">
        <title>A chromosomal-level reference genome of Carpinus fangiana (Coryloideae, Betulaceae).</title>
        <authorList>
            <person name="Yang X."/>
            <person name="Wang Z."/>
            <person name="Zhang L."/>
            <person name="Hao G."/>
            <person name="Liu J."/>
            <person name="Yang Y."/>
        </authorList>
    </citation>
    <scope>NUCLEOTIDE SEQUENCE [LARGE SCALE GENOMIC DNA]</scope>
    <source>
        <strain evidence="4">Cfa_2016G</strain>
        <tissue evidence="4">Leaf</tissue>
    </source>
</reference>
<dbReference type="Gene3D" id="3.40.50.300">
    <property type="entry name" value="P-loop containing nucleotide triphosphate hydrolases"/>
    <property type="match status" value="1"/>
</dbReference>
<proteinExistence type="predicted"/>
<feature type="coiled-coil region" evidence="1">
    <location>
        <begin position="419"/>
        <end position="473"/>
    </location>
</feature>
<dbReference type="Proteomes" id="UP000327013">
    <property type="component" value="Unassembled WGS sequence"/>
</dbReference>
<sequence>MAHGSVSKRKRDEFEASAAPDDSSDGMNDESDSGASSIESDSSKLSNEDEEEPDGRYDAAKEDLPFHVSYHPALNEIKYGVVKELGQYTMFDNGSPPCPDMEPVLQRYQAAKFLPNARPTTIGLIGGAGAGCTLVELILPQGASGSSCTSVVTEFCAAPPEQTDTFAAEIVYLERPQAEQLLRHQLSDILLLRHAEEEKWTKIELNEYRQKATTAITTFSTIFPDIPGFESEKLASKTLANVSEKTSADFLRPLLLRCGELISANANSHFTATSAKKLNKRLATYTRPNASNSKVTGEPGLWPLVEKVKITLRDWHVCNGLRHLIFADLPGLQDENLVRVQSANAYLTKCDAVWIVTSISRVKDNSDTARLLEDAIARHPNKVALVVTNSDTNLNLQTFTGLQGLPLDFTDCHNKHQKTKDLEKRLGKIEKRLKAKLDRTIKSDLSEAKRILLAELEDTRLEFSVQLMKVRNESVVLKMREDTNEKVPKGTRLPVYCVANDFYQKLRDFGCKQLKFSAVETNIPALRCYALSLPTTSIYKSLKKYVQGPYYVFLEGLQAWAHGEYVGNSQELIDMIREKQKLAIARVHQYNTDMDAMVEDLVFKKLAQNASEYSETALNVSNRFQSSYSWHKFRQICKSQGLLNRPKEMKISWNEMLAECIFTALNEQWTLTRNKQSMGMGMAAGEIVGHMRSISFEMKKLCGGDSRLEDVSKTVEIQVQKIQDIMMEDFVELNALERDLASQMTKDVHGSMVVKFMKSTYEKCGAEYGKGLKLRMCRRMHDHMSQKGNKSFANQILTMTKNGYYAGRRKGNLLLVNEIDAMFNSISVNLQLMTTVKTEYSSGVEEIRQDIAKRVEPALEIYYEMEETMKALESAASGFDF</sequence>
<evidence type="ECO:0000256" key="1">
    <source>
        <dbReference type="SAM" id="Coils"/>
    </source>
</evidence>
<dbReference type="AlphaFoldDB" id="A0A5N6KSD2"/>
<feature type="region of interest" description="Disordered" evidence="2">
    <location>
        <begin position="1"/>
        <end position="56"/>
    </location>
</feature>
<accession>A0A5N6KSD2</accession>
<evidence type="ECO:0000256" key="2">
    <source>
        <dbReference type="SAM" id="MobiDB-lite"/>
    </source>
</evidence>
<keyword evidence="1" id="KW-0175">Coiled coil</keyword>
<gene>
    <name evidence="4" type="ORF">FH972_022347</name>
</gene>
<evidence type="ECO:0000313" key="4">
    <source>
        <dbReference type="EMBL" id="KAB8342749.1"/>
    </source>
</evidence>
<dbReference type="PANTHER" id="PTHR36681">
    <property type="entry name" value="NUCLEAR GTPASE, GERMINAL CENTER-ASSOCIATED, TANDEM DUPLICATE 3"/>
    <property type="match status" value="1"/>
</dbReference>
<feature type="domain" description="DUF7605" evidence="3">
    <location>
        <begin position="608"/>
        <end position="787"/>
    </location>
</feature>
<organism evidence="4 5">
    <name type="scientific">Carpinus fangiana</name>
    <dbReference type="NCBI Taxonomy" id="176857"/>
    <lineage>
        <taxon>Eukaryota</taxon>
        <taxon>Viridiplantae</taxon>
        <taxon>Streptophyta</taxon>
        <taxon>Embryophyta</taxon>
        <taxon>Tracheophyta</taxon>
        <taxon>Spermatophyta</taxon>
        <taxon>Magnoliopsida</taxon>
        <taxon>eudicotyledons</taxon>
        <taxon>Gunneridae</taxon>
        <taxon>Pentapetalae</taxon>
        <taxon>rosids</taxon>
        <taxon>fabids</taxon>
        <taxon>Fagales</taxon>
        <taxon>Betulaceae</taxon>
        <taxon>Carpinus</taxon>
    </lineage>
</organism>
<dbReference type="OrthoDB" id="515370at2759"/>
<protein>
    <recommendedName>
        <fullName evidence="3">DUF7605 domain-containing protein</fullName>
    </recommendedName>
</protein>
<keyword evidence="5" id="KW-1185">Reference proteome</keyword>
<dbReference type="SUPFAM" id="SSF52540">
    <property type="entry name" value="P-loop containing nucleoside triphosphate hydrolases"/>
    <property type="match status" value="1"/>
</dbReference>
<dbReference type="Pfam" id="PF24564">
    <property type="entry name" value="DUF7605"/>
    <property type="match status" value="1"/>
</dbReference>
<comment type="caution">
    <text evidence="4">The sequence shown here is derived from an EMBL/GenBank/DDBJ whole genome shotgun (WGS) entry which is preliminary data.</text>
</comment>